<proteinExistence type="predicted"/>
<sequence length="155" mass="15807">MSGAGAWALRRRSGGWVGSVPVIRPLQPLCGAGLVGPRWVRGAVRNGHLIHRHGPFGEMAAAGVSEAGVRLLARWVATPAPPGRPALRAERHLSARPAFEDEAVQADRGFGGGAPGGSGRVGAEGARDGCDGPHRPWGRKGPGRGVVGAWGGPGT</sequence>
<protein>
    <submittedName>
        <fullName evidence="2">Uncharacterized protein</fullName>
    </submittedName>
</protein>
<gene>
    <name evidence="2" type="ORF">GCM10023335_24150</name>
</gene>
<evidence type="ECO:0000313" key="3">
    <source>
        <dbReference type="Proteomes" id="UP001501759"/>
    </source>
</evidence>
<name>A0ABP9IQS3_9ACTN</name>
<evidence type="ECO:0000256" key="1">
    <source>
        <dbReference type="SAM" id="MobiDB-lite"/>
    </source>
</evidence>
<organism evidence="2 3">
    <name type="scientific">Streptomyces siamensis</name>
    <dbReference type="NCBI Taxonomy" id="1274986"/>
    <lineage>
        <taxon>Bacteria</taxon>
        <taxon>Bacillati</taxon>
        <taxon>Actinomycetota</taxon>
        <taxon>Actinomycetes</taxon>
        <taxon>Kitasatosporales</taxon>
        <taxon>Streptomycetaceae</taxon>
        <taxon>Streptomyces</taxon>
    </lineage>
</organism>
<feature type="compositionally biased region" description="Gly residues" evidence="1">
    <location>
        <begin position="143"/>
        <end position="155"/>
    </location>
</feature>
<comment type="caution">
    <text evidence="2">The sequence shown here is derived from an EMBL/GenBank/DDBJ whole genome shotgun (WGS) entry which is preliminary data.</text>
</comment>
<feature type="compositionally biased region" description="Basic and acidic residues" evidence="1">
    <location>
        <begin position="125"/>
        <end position="134"/>
    </location>
</feature>
<keyword evidence="3" id="KW-1185">Reference proteome</keyword>
<dbReference type="Proteomes" id="UP001501759">
    <property type="component" value="Unassembled WGS sequence"/>
</dbReference>
<reference evidence="3" key="1">
    <citation type="journal article" date="2019" name="Int. J. Syst. Evol. Microbiol.">
        <title>The Global Catalogue of Microorganisms (GCM) 10K type strain sequencing project: providing services to taxonomists for standard genome sequencing and annotation.</title>
        <authorList>
            <consortium name="The Broad Institute Genomics Platform"/>
            <consortium name="The Broad Institute Genome Sequencing Center for Infectious Disease"/>
            <person name="Wu L."/>
            <person name="Ma J."/>
        </authorList>
    </citation>
    <scope>NUCLEOTIDE SEQUENCE [LARGE SCALE GENOMIC DNA]</scope>
    <source>
        <strain evidence="3">JCM 18409</strain>
    </source>
</reference>
<dbReference type="EMBL" id="BAABKB010000005">
    <property type="protein sequence ID" value="GAA5006579.1"/>
    <property type="molecule type" value="Genomic_DNA"/>
</dbReference>
<feature type="compositionally biased region" description="Gly residues" evidence="1">
    <location>
        <begin position="109"/>
        <end position="122"/>
    </location>
</feature>
<evidence type="ECO:0000313" key="2">
    <source>
        <dbReference type="EMBL" id="GAA5006579.1"/>
    </source>
</evidence>
<feature type="region of interest" description="Disordered" evidence="1">
    <location>
        <begin position="100"/>
        <end position="155"/>
    </location>
</feature>
<accession>A0ABP9IQS3</accession>